<organism evidence="5 6">
    <name type="scientific">Streptomyces bohaiensis</name>
    <dbReference type="NCBI Taxonomy" id="1431344"/>
    <lineage>
        <taxon>Bacteria</taxon>
        <taxon>Bacillati</taxon>
        <taxon>Actinomycetota</taxon>
        <taxon>Actinomycetes</taxon>
        <taxon>Kitasatosporales</taxon>
        <taxon>Streptomycetaceae</taxon>
        <taxon>Streptomyces</taxon>
    </lineage>
</organism>
<feature type="compositionally biased region" description="Basic and acidic residues" evidence="3">
    <location>
        <begin position="244"/>
        <end position="256"/>
    </location>
</feature>
<sequence>MTTTDGTPGWFPCGPPRPAPGVRLFCLPYAGGGASAYRDWPEVFGPEIDVVPLQPPGRGERRDQPPHRDMAELVSDAAEALVPWLDGAPYALFGHSMGALVAYELACHLRERGTAAPEQLIVSSHRAPQARWPGYTDDAVSEEQAEEMLRLFAAPSPQTPRPVGPVRPLLLSDLTLCARYRHRARDPLAMPLTALGGADDPLVPPATLAAWRVHTTGPFHRRLLPGGHFPLRDRRVTVRDLLRPARPGPHADRPPGEPRPATAAGRARDPHRHHAARGTRAAEEHDRAGGEG</sequence>
<dbReference type="Gene3D" id="3.40.50.1820">
    <property type="entry name" value="alpha/beta hydrolase"/>
    <property type="match status" value="1"/>
</dbReference>
<evidence type="ECO:0000313" key="5">
    <source>
        <dbReference type="EMBL" id="NJQ13814.1"/>
    </source>
</evidence>
<evidence type="ECO:0000256" key="3">
    <source>
        <dbReference type="SAM" id="MobiDB-lite"/>
    </source>
</evidence>
<dbReference type="InterPro" id="IPR020802">
    <property type="entry name" value="TesA-like"/>
</dbReference>
<dbReference type="SUPFAM" id="SSF53474">
    <property type="entry name" value="alpha/beta-Hydrolases"/>
    <property type="match status" value="1"/>
</dbReference>
<dbReference type="PANTHER" id="PTHR11487">
    <property type="entry name" value="THIOESTERASE"/>
    <property type="match status" value="1"/>
</dbReference>
<gene>
    <name evidence="5" type="ORF">HCN52_02345</name>
</gene>
<evidence type="ECO:0000256" key="1">
    <source>
        <dbReference type="ARBA" id="ARBA00007169"/>
    </source>
</evidence>
<dbReference type="EMBL" id="JAAVJC010000008">
    <property type="protein sequence ID" value="NJQ13814.1"/>
    <property type="molecule type" value="Genomic_DNA"/>
</dbReference>
<feature type="compositionally biased region" description="Basic and acidic residues" evidence="3">
    <location>
        <begin position="280"/>
        <end position="292"/>
    </location>
</feature>
<comment type="similarity">
    <text evidence="1">Belongs to the thioesterase family.</text>
</comment>
<dbReference type="Pfam" id="PF00975">
    <property type="entry name" value="Thioesterase"/>
    <property type="match status" value="1"/>
</dbReference>
<accession>A0ABX1C3L1</accession>
<keyword evidence="6" id="KW-1185">Reference proteome</keyword>
<keyword evidence="2" id="KW-0378">Hydrolase</keyword>
<dbReference type="RefSeq" id="WP_168086641.1">
    <property type="nucleotide sequence ID" value="NZ_BHZH01000023.1"/>
</dbReference>
<feature type="domain" description="Thioesterase TesA-like" evidence="4">
    <location>
        <begin position="25"/>
        <end position="242"/>
    </location>
</feature>
<dbReference type="InterPro" id="IPR012223">
    <property type="entry name" value="TEII"/>
</dbReference>
<dbReference type="SMART" id="SM00824">
    <property type="entry name" value="PKS_TE"/>
    <property type="match status" value="1"/>
</dbReference>
<dbReference type="InterPro" id="IPR029058">
    <property type="entry name" value="AB_hydrolase_fold"/>
</dbReference>
<evidence type="ECO:0000313" key="6">
    <source>
        <dbReference type="Proteomes" id="UP000727056"/>
    </source>
</evidence>
<reference evidence="5 6" key="1">
    <citation type="submission" date="2020-03" db="EMBL/GenBank/DDBJ databases">
        <title>Draft genome of Streptomyces sp. ventii, isolated from the Axial Seamount in the Pacific Ocean, and resequencing of the two type strains Streptomyces lonarensis strain NCL 716 and Streptomyces bohaiensis strain 11A07.</title>
        <authorList>
            <person name="Loughran R.M."/>
            <person name="Pfannmuller K.M."/>
            <person name="Wasson B.J."/>
            <person name="Deadmond M.C."/>
            <person name="Paddock B.E."/>
            <person name="Koyack M.J."/>
            <person name="Gallegos D.A."/>
            <person name="Mitchell E.A."/>
            <person name="Ushijima B."/>
            <person name="Saw J.H."/>
            <person name="Mcphail K.L."/>
            <person name="Videau P."/>
        </authorList>
    </citation>
    <scope>NUCLEOTIDE SEQUENCE [LARGE SCALE GENOMIC DNA]</scope>
    <source>
        <strain evidence="5 6">11A07</strain>
    </source>
</reference>
<evidence type="ECO:0000256" key="2">
    <source>
        <dbReference type="ARBA" id="ARBA00022801"/>
    </source>
</evidence>
<feature type="region of interest" description="Disordered" evidence="3">
    <location>
        <begin position="244"/>
        <end position="292"/>
    </location>
</feature>
<protein>
    <submittedName>
        <fullName evidence="5">Thioesterase</fullName>
    </submittedName>
</protein>
<proteinExistence type="inferred from homology"/>
<dbReference type="Proteomes" id="UP000727056">
    <property type="component" value="Unassembled WGS sequence"/>
</dbReference>
<evidence type="ECO:0000259" key="4">
    <source>
        <dbReference type="SMART" id="SM00824"/>
    </source>
</evidence>
<name>A0ABX1C3L1_9ACTN</name>
<comment type="caution">
    <text evidence="5">The sequence shown here is derived from an EMBL/GenBank/DDBJ whole genome shotgun (WGS) entry which is preliminary data.</text>
</comment>
<dbReference type="PANTHER" id="PTHR11487:SF0">
    <property type="entry name" value="S-ACYL FATTY ACID SYNTHASE THIOESTERASE, MEDIUM CHAIN"/>
    <property type="match status" value="1"/>
</dbReference>
<dbReference type="InterPro" id="IPR001031">
    <property type="entry name" value="Thioesterase"/>
</dbReference>